<gene>
    <name evidence="2" type="ORF">H6G03_29695</name>
</gene>
<dbReference type="RefSeq" id="WP_190473122.1">
    <property type="nucleotide sequence ID" value="NZ_JACJPW010000111.1"/>
</dbReference>
<accession>A0A926VJQ1</accession>
<comment type="caution">
    <text evidence="2">The sequence shown here is derived from an EMBL/GenBank/DDBJ whole genome shotgun (WGS) entry which is preliminary data.</text>
</comment>
<dbReference type="Proteomes" id="UP000641646">
    <property type="component" value="Unassembled WGS sequence"/>
</dbReference>
<organism evidence="2 3">
    <name type="scientific">Aerosakkonema funiforme FACHB-1375</name>
    <dbReference type="NCBI Taxonomy" id="2949571"/>
    <lineage>
        <taxon>Bacteria</taxon>
        <taxon>Bacillati</taxon>
        <taxon>Cyanobacteriota</taxon>
        <taxon>Cyanophyceae</taxon>
        <taxon>Oscillatoriophycideae</taxon>
        <taxon>Aerosakkonematales</taxon>
        <taxon>Aerosakkonemataceae</taxon>
        <taxon>Aerosakkonema</taxon>
    </lineage>
</organism>
<keyword evidence="1" id="KW-0175">Coiled coil</keyword>
<reference evidence="2" key="2">
    <citation type="submission" date="2020-08" db="EMBL/GenBank/DDBJ databases">
        <authorList>
            <person name="Chen M."/>
            <person name="Teng W."/>
            <person name="Zhao L."/>
            <person name="Hu C."/>
            <person name="Zhou Y."/>
            <person name="Han B."/>
            <person name="Song L."/>
            <person name="Shu W."/>
        </authorList>
    </citation>
    <scope>NUCLEOTIDE SEQUENCE</scope>
    <source>
        <strain evidence="2">FACHB-1375</strain>
    </source>
</reference>
<dbReference type="AlphaFoldDB" id="A0A926VJQ1"/>
<evidence type="ECO:0000313" key="3">
    <source>
        <dbReference type="Proteomes" id="UP000641646"/>
    </source>
</evidence>
<dbReference type="EMBL" id="JACJPW010000111">
    <property type="protein sequence ID" value="MBD2185200.1"/>
    <property type="molecule type" value="Genomic_DNA"/>
</dbReference>
<proteinExistence type="predicted"/>
<evidence type="ECO:0000256" key="1">
    <source>
        <dbReference type="SAM" id="Coils"/>
    </source>
</evidence>
<sequence length="90" mass="10259">MPESLQTSRLQQAIDTVESLSLEEQNLVVEILLKRLQRKRREQLLQEIGEIRQEASQGVIKFGSVDDFLKELDTGEKLLGLPNLCEHTNA</sequence>
<evidence type="ECO:0000313" key="2">
    <source>
        <dbReference type="EMBL" id="MBD2185200.1"/>
    </source>
</evidence>
<reference evidence="2" key="1">
    <citation type="journal article" date="2015" name="ISME J.">
        <title>Draft Genome Sequence of Streptomyces incarnatus NRRL8089, which Produces the Nucleoside Antibiotic Sinefungin.</title>
        <authorList>
            <person name="Oshima K."/>
            <person name="Hattori M."/>
            <person name="Shimizu H."/>
            <person name="Fukuda K."/>
            <person name="Nemoto M."/>
            <person name="Inagaki K."/>
            <person name="Tamura T."/>
        </authorList>
    </citation>
    <scope>NUCLEOTIDE SEQUENCE</scope>
    <source>
        <strain evidence="2">FACHB-1375</strain>
    </source>
</reference>
<feature type="coiled-coil region" evidence="1">
    <location>
        <begin position="22"/>
        <end position="54"/>
    </location>
</feature>
<protein>
    <submittedName>
        <fullName evidence="2">Uncharacterized protein</fullName>
    </submittedName>
</protein>
<name>A0A926VJQ1_9CYAN</name>
<keyword evidence="3" id="KW-1185">Reference proteome</keyword>